<proteinExistence type="inferred from homology"/>
<dbReference type="GO" id="GO:0005634">
    <property type="term" value="C:nucleus"/>
    <property type="evidence" value="ECO:0007669"/>
    <property type="project" value="UniProtKB-SubCell"/>
</dbReference>
<keyword evidence="3" id="KW-0539">Nucleus</keyword>
<evidence type="ECO:0008006" key="7">
    <source>
        <dbReference type="Google" id="ProtNLM"/>
    </source>
</evidence>
<dbReference type="GO" id="GO:0033260">
    <property type="term" value="P:nuclear DNA replication"/>
    <property type="evidence" value="ECO:0007669"/>
    <property type="project" value="TreeGrafter"/>
</dbReference>
<keyword evidence="6" id="KW-1185">Reference proteome</keyword>
<evidence type="ECO:0000256" key="2">
    <source>
        <dbReference type="ARBA" id="ARBA00022473"/>
    </source>
</evidence>
<organism evidence="5 6">
    <name type="scientific">Carnegiea gigantea</name>
    <dbReference type="NCBI Taxonomy" id="171969"/>
    <lineage>
        <taxon>Eukaryota</taxon>
        <taxon>Viridiplantae</taxon>
        <taxon>Streptophyta</taxon>
        <taxon>Embryophyta</taxon>
        <taxon>Tracheophyta</taxon>
        <taxon>Spermatophyta</taxon>
        <taxon>Magnoliopsida</taxon>
        <taxon>eudicotyledons</taxon>
        <taxon>Gunneridae</taxon>
        <taxon>Pentapetalae</taxon>
        <taxon>Caryophyllales</taxon>
        <taxon>Cactineae</taxon>
        <taxon>Cactaceae</taxon>
        <taxon>Cactoideae</taxon>
        <taxon>Echinocereeae</taxon>
        <taxon>Carnegiea</taxon>
    </lineage>
</organism>
<comment type="similarity">
    <text evidence="4">Belongs to the DONSON family.</text>
</comment>
<dbReference type="PANTHER" id="PTHR12972:SF0">
    <property type="entry name" value="PROTEIN DOWNSTREAM NEIGHBOR OF SON"/>
    <property type="match status" value="1"/>
</dbReference>
<evidence type="ECO:0000256" key="1">
    <source>
        <dbReference type="ARBA" id="ARBA00004123"/>
    </source>
</evidence>
<sequence length="321" mass="35526">MGIGDADKVLKGLLPHEMCACSPPNVSRKCGDVKSASLGNSCSQVHVAGRKVPLVLTMKTAMHIVSFIQQLILTYSLMGDSYSGMTPFSFKFWYTGNQSINFTSNSPASADSPSLISWTYPQSLLQPSFLSALSSSIGGVETDFLNKRKLAWEDSFRSLYYMLRKSRCDLFYVFTSQFVVMFTAVGHGEIQTHMQCIYFSVNRRFKEHDISFSLHLCCSDLEQISSEDLVELSEIEKHNFGQAKRLGSMDNSPQSLLAFNGNDSVHALYDYRSLLSTLATLSSADVTLLCAPIPFLHAALSSAGLRCKEIKRADVVQANDQ</sequence>
<dbReference type="Proteomes" id="UP001153076">
    <property type="component" value="Unassembled WGS sequence"/>
</dbReference>
<reference evidence="5" key="1">
    <citation type="submission" date="2022-04" db="EMBL/GenBank/DDBJ databases">
        <title>Carnegiea gigantea Genome sequencing and assembly v2.</title>
        <authorList>
            <person name="Copetti D."/>
            <person name="Sanderson M.J."/>
            <person name="Burquez A."/>
            <person name="Wojciechowski M.F."/>
        </authorList>
    </citation>
    <scope>NUCLEOTIDE SEQUENCE</scope>
    <source>
        <strain evidence="5">SGP5-SGP5p</strain>
        <tissue evidence="5">Aerial part</tissue>
    </source>
</reference>
<dbReference type="PRINTS" id="PR02064">
    <property type="entry name" value="DONSON"/>
</dbReference>
<dbReference type="EMBL" id="JAKOGI010000123">
    <property type="protein sequence ID" value="KAJ8443259.1"/>
    <property type="molecule type" value="Genomic_DNA"/>
</dbReference>
<evidence type="ECO:0000313" key="6">
    <source>
        <dbReference type="Proteomes" id="UP001153076"/>
    </source>
</evidence>
<name>A0A9Q1KI29_9CARY</name>
<evidence type="ECO:0000313" key="5">
    <source>
        <dbReference type="EMBL" id="KAJ8443259.1"/>
    </source>
</evidence>
<dbReference type="PANTHER" id="PTHR12972">
    <property type="entry name" value="DOWNSTREAM NEIGHBOR OF SON"/>
    <property type="match status" value="1"/>
</dbReference>
<comment type="caution">
    <text evidence="5">The sequence shown here is derived from an EMBL/GenBank/DDBJ whole genome shotgun (WGS) entry which is preliminary data.</text>
</comment>
<comment type="subcellular location">
    <subcellularLocation>
        <location evidence="1">Nucleus</location>
    </subcellularLocation>
</comment>
<keyword evidence="2" id="KW-0217">Developmental protein</keyword>
<dbReference type="InterPro" id="IPR024861">
    <property type="entry name" value="Donson"/>
</dbReference>
<dbReference type="AlphaFoldDB" id="A0A9Q1KI29"/>
<dbReference type="OrthoDB" id="534063at2759"/>
<evidence type="ECO:0000256" key="3">
    <source>
        <dbReference type="ARBA" id="ARBA00023242"/>
    </source>
</evidence>
<accession>A0A9Q1KI29</accession>
<protein>
    <recommendedName>
        <fullName evidence="7">Protein downstream neighbor of Son</fullName>
    </recommendedName>
</protein>
<gene>
    <name evidence="5" type="ORF">Cgig2_010154</name>
</gene>
<evidence type="ECO:0000256" key="4">
    <source>
        <dbReference type="ARBA" id="ARBA00025806"/>
    </source>
</evidence>